<feature type="domain" description="Thioredoxin" evidence="3">
    <location>
        <begin position="3"/>
        <end position="57"/>
    </location>
</feature>
<comment type="similarity">
    <text evidence="1">Belongs to the protein disulfide isomerase family.</text>
</comment>
<dbReference type="InterPro" id="IPR013766">
    <property type="entry name" value="Thioredoxin_domain"/>
</dbReference>
<dbReference type="AlphaFoldDB" id="K5V895"/>
<dbReference type="GeneID" id="18914591"/>
<proteinExistence type="inferred from homology"/>
<dbReference type="PANTHER" id="PTHR45672:SF3">
    <property type="entry name" value="THIOREDOXIN DOMAIN-CONTAINING PROTEIN 5"/>
    <property type="match status" value="1"/>
</dbReference>
<sequence length="62" mass="6645">MRGKVDVAEVDCEAHGALCRSQGITGYPMLFYYGANGGSKTEYTGGRKLEQLKAFAEKVSGP</sequence>
<evidence type="ECO:0000259" key="3">
    <source>
        <dbReference type="Pfam" id="PF00085"/>
    </source>
</evidence>
<gene>
    <name evidence="4" type="ORF">PHACADRAFT_249183</name>
</gene>
<dbReference type="Gene3D" id="3.40.30.10">
    <property type="entry name" value="Glutaredoxin"/>
    <property type="match status" value="1"/>
</dbReference>
<dbReference type="HOGENOM" id="CLU_2904918_0_0_1"/>
<dbReference type="PANTHER" id="PTHR45672">
    <property type="entry name" value="PROTEIN DISULFIDE-ISOMERASE C17H9.14C-RELATED"/>
    <property type="match status" value="1"/>
</dbReference>
<dbReference type="KEGG" id="pco:PHACADRAFT_249183"/>
<dbReference type="Proteomes" id="UP000008370">
    <property type="component" value="Unassembled WGS sequence"/>
</dbReference>
<dbReference type="OrthoDB" id="72053at2759"/>
<organism evidence="4 5">
    <name type="scientific">Phanerochaete carnosa (strain HHB-10118-sp)</name>
    <name type="common">White-rot fungus</name>
    <name type="synonym">Peniophora carnosa</name>
    <dbReference type="NCBI Taxonomy" id="650164"/>
    <lineage>
        <taxon>Eukaryota</taxon>
        <taxon>Fungi</taxon>
        <taxon>Dikarya</taxon>
        <taxon>Basidiomycota</taxon>
        <taxon>Agaricomycotina</taxon>
        <taxon>Agaricomycetes</taxon>
        <taxon>Polyporales</taxon>
        <taxon>Phanerochaetaceae</taxon>
        <taxon>Phanerochaete</taxon>
    </lineage>
</organism>
<dbReference type="EMBL" id="JH930469">
    <property type="protein sequence ID" value="EKM59021.1"/>
    <property type="molecule type" value="Genomic_DNA"/>
</dbReference>
<reference evidence="4 5" key="1">
    <citation type="journal article" date="2012" name="BMC Genomics">
        <title>Comparative genomics of the white-rot fungi, Phanerochaete carnosa and P. chrysosporium, to elucidate the genetic basis of the distinct wood types they colonize.</title>
        <authorList>
            <person name="Suzuki H."/>
            <person name="MacDonald J."/>
            <person name="Syed K."/>
            <person name="Salamov A."/>
            <person name="Hori C."/>
            <person name="Aerts A."/>
            <person name="Henrissat B."/>
            <person name="Wiebenga A."/>
            <person name="vanKuyk P.A."/>
            <person name="Barry K."/>
            <person name="Lindquist E."/>
            <person name="LaButti K."/>
            <person name="Lapidus A."/>
            <person name="Lucas S."/>
            <person name="Coutinho P."/>
            <person name="Gong Y."/>
            <person name="Samejima M."/>
            <person name="Mahadevan R."/>
            <person name="Abou-Zaid M."/>
            <person name="de Vries R.P."/>
            <person name="Igarashi K."/>
            <person name="Yadav J.S."/>
            <person name="Grigoriev I.V."/>
            <person name="Master E.R."/>
        </authorList>
    </citation>
    <scope>NUCLEOTIDE SEQUENCE [LARGE SCALE GENOMIC DNA]</scope>
    <source>
        <strain evidence="4 5">HHB-10118-sp</strain>
    </source>
</reference>
<dbReference type="SUPFAM" id="SSF52833">
    <property type="entry name" value="Thioredoxin-like"/>
    <property type="match status" value="1"/>
</dbReference>
<keyword evidence="2" id="KW-0732">Signal</keyword>
<dbReference type="CDD" id="cd02961">
    <property type="entry name" value="PDI_a_family"/>
    <property type="match status" value="1"/>
</dbReference>
<dbReference type="GO" id="GO:0003756">
    <property type="term" value="F:protein disulfide isomerase activity"/>
    <property type="evidence" value="ECO:0007669"/>
    <property type="project" value="TreeGrafter"/>
</dbReference>
<dbReference type="STRING" id="650164.K5V895"/>
<name>K5V895_PHACS</name>
<keyword evidence="5" id="KW-1185">Reference proteome</keyword>
<dbReference type="InParanoid" id="K5V895"/>
<evidence type="ECO:0000313" key="5">
    <source>
        <dbReference type="Proteomes" id="UP000008370"/>
    </source>
</evidence>
<dbReference type="InterPro" id="IPR036249">
    <property type="entry name" value="Thioredoxin-like_sf"/>
</dbReference>
<evidence type="ECO:0000256" key="2">
    <source>
        <dbReference type="ARBA" id="ARBA00022729"/>
    </source>
</evidence>
<dbReference type="GO" id="GO:0006457">
    <property type="term" value="P:protein folding"/>
    <property type="evidence" value="ECO:0007669"/>
    <property type="project" value="TreeGrafter"/>
</dbReference>
<dbReference type="Pfam" id="PF00085">
    <property type="entry name" value="Thioredoxin"/>
    <property type="match status" value="1"/>
</dbReference>
<evidence type="ECO:0000313" key="4">
    <source>
        <dbReference type="EMBL" id="EKM59021.1"/>
    </source>
</evidence>
<dbReference type="GO" id="GO:0005783">
    <property type="term" value="C:endoplasmic reticulum"/>
    <property type="evidence" value="ECO:0007669"/>
    <property type="project" value="TreeGrafter"/>
</dbReference>
<dbReference type="InterPro" id="IPR051063">
    <property type="entry name" value="PDI"/>
</dbReference>
<evidence type="ECO:0000256" key="1">
    <source>
        <dbReference type="ARBA" id="ARBA00006347"/>
    </source>
</evidence>
<dbReference type="RefSeq" id="XP_007391602.1">
    <property type="nucleotide sequence ID" value="XM_007391540.1"/>
</dbReference>
<protein>
    <recommendedName>
        <fullName evidence="3">Thioredoxin domain-containing protein</fullName>
    </recommendedName>
</protein>
<accession>K5V895</accession>